<evidence type="ECO:0000313" key="2">
    <source>
        <dbReference type="EMBL" id="KAK3687325.1"/>
    </source>
</evidence>
<proteinExistence type="predicted"/>
<evidence type="ECO:0000313" key="3">
    <source>
        <dbReference type="Proteomes" id="UP001270362"/>
    </source>
</evidence>
<dbReference type="Proteomes" id="UP001270362">
    <property type="component" value="Unassembled WGS sequence"/>
</dbReference>
<dbReference type="EMBL" id="JAULSO010000002">
    <property type="protein sequence ID" value="KAK3687325.1"/>
    <property type="molecule type" value="Genomic_DNA"/>
</dbReference>
<dbReference type="PANTHER" id="PTHR40640:SF1">
    <property type="entry name" value="ANCHORED GLYCOPROTEIN, PUTATIVE (AFU_ORTHOLOGUE AFUA_8G04860)-RELATED"/>
    <property type="match status" value="1"/>
</dbReference>
<reference evidence="2" key="1">
    <citation type="journal article" date="2023" name="Mol. Phylogenet. Evol.">
        <title>Genome-scale phylogeny and comparative genomics of the fungal order Sordariales.</title>
        <authorList>
            <person name="Hensen N."/>
            <person name="Bonometti L."/>
            <person name="Westerberg I."/>
            <person name="Brannstrom I.O."/>
            <person name="Guillou S."/>
            <person name="Cros-Aarteil S."/>
            <person name="Calhoun S."/>
            <person name="Haridas S."/>
            <person name="Kuo A."/>
            <person name="Mondo S."/>
            <person name="Pangilinan J."/>
            <person name="Riley R."/>
            <person name="LaButti K."/>
            <person name="Andreopoulos B."/>
            <person name="Lipzen A."/>
            <person name="Chen C."/>
            <person name="Yan M."/>
            <person name="Daum C."/>
            <person name="Ng V."/>
            <person name="Clum A."/>
            <person name="Steindorff A."/>
            <person name="Ohm R.A."/>
            <person name="Martin F."/>
            <person name="Silar P."/>
            <person name="Natvig D.O."/>
            <person name="Lalanne C."/>
            <person name="Gautier V."/>
            <person name="Ament-Velasquez S.L."/>
            <person name="Kruys A."/>
            <person name="Hutchinson M.I."/>
            <person name="Powell A.J."/>
            <person name="Barry K."/>
            <person name="Miller A.N."/>
            <person name="Grigoriev I.V."/>
            <person name="Debuchy R."/>
            <person name="Gladieux P."/>
            <person name="Hiltunen Thoren M."/>
            <person name="Johannesson H."/>
        </authorList>
    </citation>
    <scope>NUCLEOTIDE SEQUENCE</scope>
    <source>
        <strain evidence="2">CBS 314.62</strain>
    </source>
</reference>
<reference evidence="2" key="2">
    <citation type="submission" date="2023-06" db="EMBL/GenBank/DDBJ databases">
        <authorList>
            <consortium name="Lawrence Berkeley National Laboratory"/>
            <person name="Haridas S."/>
            <person name="Hensen N."/>
            <person name="Bonometti L."/>
            <person name="Westerberg I."/>
            <person name="Brannstrom I.O."/>
            <person name="Guillou S."/>
            <person name="Cros-Aarteil S."/>
            <person name="Calhoun S."/>
            <person name="Kuo A."/>
            <person name="Mondo S."/>
            <person name="Pangilinan J."/>
            <person name="Riley R."/>
            <person name="Labutti K."/>
            <person name="Andreopoulos B."/>
            <person name="Lipzen A."/>
            <person name="Chen C."/>
            <person name="Yanf M."/>
            <person name="Daum C."/>
            <person name="Ng V."/>
            <person name="Clum A."/>
            <person name="Steindorff A."/>
            <person name="Ohm R."/>
            <person name="Martin F."/>
            <person name="Silar P."/>
            <person name="Natvig D."/>
            <person name="Lalanne C."/>
            <person name="Gautier V."/>
            <person name="Ament-Velasquez S.L."/>
            <person name="Kruys A."/>
            <person name="Hutchinson M.I."/>
            <person name="Powell A.J."/>
            <person name="Barry K."/>
            <person name="Miller A.N."/>
            <person name="Grigoriev I.V."/>
            <person name="Debuchy R."/>
            <person name="Gladieux P."/>
            <person name="Thoren M.H."/>
            <person name="Johannesson H."/>
        </authorList>
    </citation>
    <scope>NUCLEOTIDE SEQUENCE</scope>
    <source>
        <strain evidence="2">CBS 314.62</strain>
    </source>
</reference>
<keyword evidence="1" id="KW-0732">Signal</keyword>
<evidence type="ECO:0000256" key="1">
    <source>
        <dbReference type="SAM" id="SignalP"/>
    </source>
</evidence>
<sequence>MIHTTTIAFLSALAATLISLTHAKPVTTTSVVNLYLPQVDQAIVGSVVSAGPSLTSYSVNCPRGTPFTACEVGSGIGVVVGPQTVIWHMSFGPTLAADVSCALKNGDATCTGDYIAKGSTSHAVDTFTRFSTFAVTVTLTAGLERLAHAASSAHPSTSAVTMTTTAAPRILATATSTAPTLSPTDSASSSSSSVSLNYASLVTLHFGDSTVPTAAAAAAAVAANPSTSTSSAGVPRVTQNALLVGIAALAGGAMMMI</sequence>
<dbReference type="PANTHER" id="PTHR40640">
    <property type="entry name" value="ANCHORED GLYCOPROTEIN, PUTATIVE (AFU_ORTHOLOGUE AFUA_8G04860)-RELATED"/>
    <property type="match status" value="1"/>
</dbReference>
<feature type="chain" id="PRO_5042089353" description="GPI anchored protein" evidence="1">
    <location>
        <begin position="24"/>
        <end position="257"/>
    </location>
</feature>
<keyword evidence="3" id="KW-1185">Reference proteome</keyword>
<accession>A0AAE0X7A9</accession>
<dbReference type="AlphaFoldDB" id="A0AAE0X7A9"/>
<gene>
    <name evidence="2" type="ORF">B0T22DRAFT_125444</name>
</gene>
<feature type="signal peptide" evidence="1">
    <location>
        <begin position="1"/>
        <end position="23"/>
    </location>
</feature>
<organism evidence="2 3">
    <name type="scientific">Podospora appendiculata</name>
    <dbReference type="NCBI Taxonomy" id="314037"/>
    <lineage>
        <taxon>Eukaryota</taxon>
        <taxon>Fungi</taxon>
        <taxon>Dikarya</taxon>
        <taxon>Ascomycota</taxon>
        <taxon>Pezizomycotina</taxon>
        <taxon>Sordariomycetes</taxon>
        <taxon>Sordariomycetidae</taxon>
        <taxon>Sordariales</taxon>
        <taxon>Podosporaceae</taxon>
        <taxon>Podospora</taxon>
    </lineage>
</organism>
<comment type="caution">
    <text evidence="2">The sequence shown here is derived from an EMBL/GenBank/DDBJ whole genome shotgun (WGS) entry which is preliminary data.</text>
</comment>
<protein>
    <recommendedName>
        <fullName evidence="4">GPI anchored protein</fullName>
    </recommendedName>
</protein>
<name>A0AAE0X7A9_9PEZI</name>
<evidence type="ECO:0008006" key="4">
    <source>
        <dbReference type="Google" id="ProtNLM"/>
    </source>
</evidence>